<dbReference type="AlphaFoldDB" id="A0A5B7CXF3"/>
<accession>A0A5B7CXF3</accession>
<proteinExistence type="predicted"/>
<sequence length="94" mass="10332">MPLCVEVVVGGCAVSGVLRAPGTPPTPMKVPARKRLCCRPAPYTLSLDLWRRRGCLVKQVAGRRRRQQAHIPLRQFEFLYGLSVCACLVPTTSA</sequence>
<evidence type="ECO:0000313" key="1">
    <source>
        <dbReference type="EMBL" id="MPC13918.1"/>
    </source>
</evidence>
<keyword evidence="2" id="KW-1185">Reference proteome</keyword>
<organism evidence="1 2">
    <name type="scientific">Portunus trituberculatus</name>
    <name type="common">Swimming crab</name>
    <name type="synonym">Neptunus trituberculatus</name>
    <dbReference type="NCBI Taxonomy" id="210409"/>
    <lineage>
        <taxon>Eukaryota</taxon>
        <taxon>Metazoa</taxon>
        <taxon>Ecdysozoa</taxon>
        <taxon>Arthropoda</taxon>
        <taxon>Crustacea</taxon>
        <taxon>Multicrustacea</taxon>
        <taxon>Malacostraca</taxon>
        <taxon>Eumalacostraca</taxon>
        <taxon>Eucarida</taxon>
        <taxon>Decapoda</taxon>
        <taxon>Pleocyemata</taxon>
        <taxon>Brachyura</taxon>
        <taxon>Eubrachyura</taxon>
        <taxon>Portunoidea</taxon>
        <taxon>Portunidae</taxon>
        <taxon>Portuninae</taxon>
        <taxon>Portunus</taxon>
    </lineage>
</organism>
<comment type="caution">
    <text evidence="1">The sequence shown here is derived from an EMBL/GenBank/DDBJ whole genome shotgun (WGS) entry which is preliminary data.</text>
</comment>
<name>A0A5B7CXF3_PORTR</name>
<dbReference type="OrthoDB" id="194358at2759"/>
<reference evidence="1 2" key="1">
    <citation type="submission" date="2019-05" db="EMBL/GenBank/DDBJ databases">
        <title>Another draft genome of Portunus trituberculatus and its Hox gene families provides insights of decapod evolution.</title>
        <authorList>
            <person name="Jeong J.-H."/>
            <person name="Song I."/>
            <person name="Kim S."/>
            <person name="Choi T."/>
            <person name="Kim D."/>
            <person name="Ryu S."/>
            <person name="Kim W."/>
        </authorList>
    </citation>
    <scope>NUCLEOTIDE SEQUENCE [LARGE SCALE GENOMIC DNA]</scope>
    <source>
        <tissue evidence="1">Muscle</tissue>
    </source>
</reference>
<evidence type="ECO:0000313" key="2">
    <source>
        <dbReference type="Proteomes" id="UP000324222"/>
    </source>
</evidence>
<protein>
    <submittedName>
        <fullName evidence="1">Uncharacterized protein</fullName>
    </submittedName>
</protein>
<gene>
    <name evidence="1" type="ORF">E2C01_006667</name>
</gene>
<dbReference type="Proteomes" id="UP000324222">
    <property type="component" value="Unassembled WGS sequence"/>
</dbReference>
<dbReference type="EMBL" id="VSRR010000315">
    <property type="protein sequence ID" value="MPC13918.1"/>
    <property type="molecule type" value="Genomic_DNA"/>
</dbReference>